<keyword evidence="2" id="KW-1185">Reference proteome</keyword>
<comment type="caution">
    <text evidence="1">The sequence shown here is derived from an EMBL/GenBank/DDBJ whole genome shotgun (WGS) entry which is preliminary data.</text>
</comment>
<proteinExistence type="predicted"/>
<dbReference type="OrthoDB" id="4392418at2759"/>
<gene>
    <name evidence="1" type="ORF">E4U42_002272</name>
</gene>
<name>A0A8K0NJN9_9HYPO</name>
<protein>
    <submittedName>
        <fullName evidence="1">Uncharacterized protein</fullName>
    </submittedName>
</protein>
<accession>A0A8K0NJN9</accession>
<dbReference type="Proteomes" id="UP000811619">
    <property type="component" value="Unassembled WGS sequence"/>
</dbReference>
<dbReference type="AlphaFoldDB" id="A0A8K0NJN9"/>
<organism evidence="1 2">
    <name type="scientific">Claviceps africana</name>
    <dbReference type="NCBI Taxonomy" id="83212"/>
    <lineage>
        <taxon>Eukaryota</taxon>
        <taxon>Fungi</taxon>
        <taxon>Dikarya</taxon>
        <taxon>Ascomycota</taxon>
        <taxon>Pezizomycotina</taxon>
        <taxon>Sordariomycetes</taxon>
        <taxon>Hypocreomycetidae</taxon>
        <taxon>Hypocreales</taxon>
        <taxon>Clavicipitaceae</taxon>
        <taxon>Claviceps</taxon>
    </lineage>
</organism>
<dbReference type="EMBL" id="SRPY01000182">
    <property type="protein sequence ID" value="KAG5927437.1"/>
    <property type="molecule type" value="Genomic_DNA"/>
</dbReference>
<evidence type="ECO:0000313" key="2">
    <source>
        <dbReference type="Proteomes" id="UP000811619"/>
    </source>
</evidence>
<evidence type="ECO:0000313" key="1">
    <source>
        <dbReference type="EMBL" id="KAG5927437.1"/>
    </source>
</evidence>
<reference evidence="1" key="1">
    <citation type="journal article" date="2020" name="bioRxiv">
        <title>Whole genome comparisons of ergot fungi reveals the divergence and evolution of species within the genus Claviceps are the result of varying mechanisms driving genome evolution and host range expansion.</title>
        <authorList>
            <person name="Wyka S.A."/>
            <person name="Mondo S.J."/>
            <person name="Liu M."/>
            <person name="Dettman J."/>
            <person name="Nalam V."/>
            <person name="Broders K.D."/>
        </authorList>
    </citation>
    <scope>NUCLEOTIDE SEQUENCE</scope>
    <source>
        <strain evidence="1">CCC 489</strain>
    </source>
</reference>
<sequence length="136" mass="15609">MSKSSQGIKFVWKNLKDKGSSSSSNFNRTKAQELICGSIETASKQYGGKIRNATTVEEVDVPHTTNHRVNDKVYTDPMHTVLEMKNEKDKRITTAHFYWDKLGGKYLWYSKLTFNGAASSKDHWIEEDSNDEEKKE</sequence>